<evidence type="ECO:0000313" key="2">
    <source>
        <dbReference type="EMBL" id="CAB4154398.1"/>
    </source>
</evidence>
<dbReference type="Pfam" id="PF05133">
    <property type="entry name" value="SPP1_portal"/>
    <property type="match status" value="1"/>
</dbReference>
<sequence length="565" mass="63713">MPIDFWSPSYRASSSDLTVAISPLGLVELADEEFEVHGPRLNRYSTCWAWYLGHHWSYRREMGEQNITLNYIRTMSDYITNFCFGKGIQWKVPEQNAAIIPQLLHKVWEQDNSKHYVLWEMGQLASVTGDCFVKVAYEEPYEDTAGMYHEGRVRIIPLNPSHCFPEYHPHDRDRILRFKLKYRFWGTSPEGTRQVYTFTEILTDDSIEQYINDELIDQYQNPLGIIPIVHIPNMTISSSPWGQSDIWDIIPLNREMNEKMTEISDIINYHAAPVTIITGAKASQLERGPKKVWAGLPKDARVYNLESSGEMAGAIQYIGFLKKAMHEITGVPETALGQFQPVSNTSGVALSIQYQPMMNRFNMKRIHFTKGLEKINELIIRTCAVFEPETLTYNPTLGEPPEQDQLPQLDPNDPLTYRTQTHWPEPLPIDVLIKLNEVQAKMALGLESKEGALRTLGEEFPREKLSEIFEELRDDAVDQGALDMLRAQINQAVMISTGLLPGPGGSSVPAPPEGGNVGNAGNPQDPQGPLPGTDVMDGPVAGMVNNIVAKAYGARFAQRRVPDEE</sequence>
<evidence type="ECO:0000256" key="1">
    <source>
        <dbReference type="SAM" id="MobiDB-lite"/>
    </source>
</evidence>
<accession>A0A6J5NBN2</accession>
<proteinExistence type="predicted"/>
<protein>
    <submittedName>
        <fullName evidence="2">Portal protein</fullName>
    </submittedName>
</protein>
<reference evidence="2" key="1">
    <citation type="submission" date="2020-04" db="EMBL/GenBank/DDBJ databases">
        <authorList>
            <person name="Chiriac C."/>
            <person name="Salcher M."/>
            <person name="Ghai R."/>
            <person name="Kavagutti S V."/>
        </authorList>
    </citation>
    <scope>NUCLEOTIDE SEQUENCE</scope>
</reference>
<feature type="region of interest" description="Disordered" evidence="1">
    <location>
        <begin position="503"/>
        <end position="538"/>
    </location>
</feature>
<dbReference type="InterPro" id="IPR021145">
    <property type="entry name" value="Portal_protein_SPP1_Gp6-like"/>
</dbReference>
<organism evidence="2">
    <name type="scientific">uncultured Caudovirales phage</name>
    <dbReference type="NCBI Taxonomy" id="2100421"/>
    <lineage>
        <taxon>Viruses</taxon>
        <taxon>Duplodnaviria</taxon>
        <taxon>Heunggongvirae</taxon>
        <taxon>Uroviricota</taxon>
        <taxon>Caudoviricetes</taxon>
        <taxon>Peduoviridae</taxon>
        <taxon>Maltschvirus</taxon>
        <taxon>Maltschvirus maltsch</taxon>
    </lineage>
</organism>
<name>A0A6J5NBN2_9CAUD</name>
<gene>
    <name evidence="2" type="ORF">UFOVP629_129</name>
</gene>
<dbReference type="EMBL" id="LR796612">
    <property type="protein sequence ID" value="CAB4154398.1"/>
    <property type="molecule type" value="Genomic_DNA"/>
</dbReference>